<evidence type="ECO:0000256" key="2">
    <source>
        <dbReference type="ARBA" id="ARBA00008974"/>
    </source>
</evidence>
<evidence type="ECO:0000256" key="6">
    <source>
        <dbReference type="SAM" id="Phobius"/>
    </source>
</evidence>
<protein>
    <recommendedName>
        <fullName evidence="9">Uracil permease</fullName>
    </recommendedName>
</protein>
<accession>A0A8H3YE96</accession>
<sequence>MSTFKRIVHKVELPPPEGCVTSIDRQLAGEDLLPVPPHKRQWKAISFVNFWIADSFNVNTFAIASSGIVAGLSWWQALIATALGYSMAAPFLCLNGRPGAVHHIKFPAVARASFGIWLSTWIVIQRVCMSIVWWSVQSWIGGQCVAVLLKAIFPSFGRLKNTMSASQAPLTTQNLIGFIIFWLLSLPTMWLPIEKARWFFHAKAVVAPIGGLTFLIWSLVKAGGGGEIIHQKATLSGSAAVWPMLSAIMSCMSNMATLVTNNSDITSYASRPSDAVVPQLITLPVGFTITSLIGIFIASSSGVIYGKVVWDPIENLGMMLDGSPNGATRFGVVVIAACFVYVQLILNLSANSIGAGCDMTALLPRWINIRRGSYICALLGIAINPWQLFKSSNAFTTYLSAYSVLLSSVAGIMICDYYLVRKGNYRVTDLYTNSHKGWYWYWKGCNPRAIVAYLCGIAPNMPGFVAAVSPSTKIAPAATHIYTLSWWVGVIIGGGVYYLLNRIWPEAGAFPARFEEVDVSEYEEYGFANSPKWADGAPTFVQSRSDAGVVDREREESFEKEDVEKLHGVRSHVMDVPELR</sequence>
<comment type="subcellular location">
    <subcellularLocation>
        <location evidence="1">Membrane</location>
        <topology evidence="1">Multi-pass membrane protein</topology>
    </subcellularLocation>
</comment>
<proteinExistence type="inferred from homology"/>
<feature type="transmembrane region" description="Helical" evidence="6">
    <location>
        <begin position="280"/>
        <end position="306"/>
    </location>
</feature>
<comment type="caution">
    <text evidence="7">The sequence shown here is derived from an EMBL/GenBank/DDBJ whole genome shotgun (WGS) entry which is preliminary data.</text>
</comment>
<name>A0A8H3YE96_9TREE</name>
<dbReference type="InterPro" id="IPR001248">
    <property type="entry name" value="Pur-cyt_permease"/>
</dbReference>
<evidence type="ECO:0000256" key="1">
    <source>
        <dbReference type="ARBA" id="ARBA00004141"/>
    </source>
</evidence>
<feature type="transmembrane region" description="Helical" evidence="6">
    <location>
        <begin position="175"/>
        <end position="193"/>
    </location>
</feature>
<keyword evidence="3 6" id="KW-0812">Transmembrane</keyword>
<reference evidence="7" key="1">
    <citation type="submission" date="2020-07" db="EMBL/GenBank/DDBJ databases">
        <title>Draft Genome Sequence of a Deep-Sea Yeast, Naganishia (Cryptococcus) liquefaciens strain N6.</title>
        <authorList>
            <person name="Han Y.W."/>
            <person name="Kajitani R."/>
            <person name="Morimoto H."/>
            <person name="Parhat M."/>
            <person name="Tsubouchi H."/>
            <person name="Bakenova O."/>
            <person name="Ogata M."/>
            <person name="Argunhan B."/>
            <person name="Aoki R."/>
            <person name="Kajiwara S."/>
            <person name="Itoh T."/>
            <person name="Iwasaki H."/>
        </authorList>
    </citation>
    <scope>NUCLEOTIDE SEQUENCE</scope>
    <source>
        <strain evidence="7">N6</strain>
    </source>
</reference>
<organism evidence="7 8">
    <name type="scientific">Naganishia liquefaciens</name>
    <dbReference type="NCBI Taxonomy" id="104408"/>
    <lineage>
        <taxon>Eukaryota</taxon>
        <taxon>Fungi</taxon>
        <taxon>Dikarya</taxon>
        <taxon>Basidiomycota</taxon>
        <taxon>Agaricomycotina</taxon>
        <taxon>Tremellomycetes</taxon>
        <taxon>Filobasidiales</taxon>
        <taxon>Filobasidiaceae</taxon>
        <taxon>Naganishia</taxon>
    </lineage>
</organism>
<evidence type="ECO:0000256" key="5">
    <source>
        <dbReference type="ARBA" id="ARBA00023136"/>
    </source>
</evidence>
<dbReference type="NCBIfam" id="TIGR00800">
    <property type="entry name" value="ncs1"/>
    <property type="match status" value="1"/>
</dbReference>
<evidence type="ECO:0008006" key="9">
    <source>
        <dbReference type="Google" id="ProtNLM"/>
    </source>
</evidence>
<keyword evidence="4 6" id="KW-1133">Transmembrane helix</keyword>
<dbReference type="GO" id="GO:0005886">
    <property type="term" value="C:plasma membrane"/>
    <property type="evidence" value="ECO:0007669"/>
    <property type="project" value="TreeGrafter"/>
</dbReference>
<dbReference type="InterPro" id="IPR045225">
    <property type="entry name" value="Uracil/uridine/allantoin_perm"/>
</dbReference>
<dbReference type="InterPro" id="IPR012681">
    <property type="entry name" value="NCS1"/>
</dbReference>
<feature type="transmembrane region" description="Helical" evidence="6">
    <location>
        <begin position="450"/>
        <end position="469"/>
    </location>
</feature>
<feature type="transmembrane region" description="Helical" evidence="6">
    <location>
        <begin position="240"/>
        <end position="259"/>
    </location>
</feature>
<dbReference type="FunFam" id="1.10.4160.10:FF:000001">
    <property type="entry name" value="Uracil permease, putative"/>
    <property type="match status" value="1"/>
</dbReference>
<dbReference type="CDD" id="cd11482">
    <property type="entry name" value="SLC-NCS1sbd_NRT1-like"/>
    <property type="match status" value="1"/>
</dbReference>
<gene>
    <name evidence="7" type="ORF">NliqN6_2722</name>
</gene>
<dbReference type="PANTHER" id="PTHR30618">
    <property type="entry name" value="NCS1 FAMILY PURINE/PYRIMIDINE TRANSPORTER"/>
    <property type="match status" value="1"/>
</dbReference>
<keyword evidence="5 6" id="KW-0472">Membrane</keyword>
<evidence type="ECO:0000313" key="7">
    <source>
        <dbReference type="EMBL" id="GHJ86320.1"/>
    </source>
</evidence>
<feature type="transmembrane region" description="Helical" evidence="6">
    <location>
        <begin position="200"/>
        <end position="220"/>
    </location>
</feature>
<dbReference type="Gene3D" id="1.10.4160.10">
    <property type="entry name" value="Hydantoin permease"/>
    <property type="match status" value="1"/>
</dbReference>
<feature type="transmembrane region" description="Helical" evidence="6">
    <location>
        <begin position="401"/>
        <end position="420"/>
    </location>
</feature>
<dbReference type="AlphaFoldDB" id="A0A8H3YE96"/>
<feature type="transmembrane region" description="Helical" evidence="6">
    <location>
        <begin position="74"/>
        <end position="94"/>
    </location>
</feature>
<feature type="transmembrane region" description="Helical" evidence="6">
    <location>
        <begin position="371"/>
        <end position="389"/>
    </location>
</feature>
<dbReference type="Proteomes" id="UP000620104">
    <property type="component" value="Unassembled WGS sequence"/>
</dbReference>
<dbReference type="Pfam" id="PF02133">
    <property type="entry name" value="Transp_cyt_pur"/>
    <property type="match status" value="1"/>
</dbReference>
<dbReference type="OrthoDB" id="2018619at2759"/>
<dbReference type="EMBL" id="BLZA01000017">
    <property type="protein sequence ID" value="GHJ86320.1"/>
    <property type="molecule type" value="Genomic_DNA"/>
</dbReference>
<evidence type="ECO:0000313" key="8">
    <source>
        <dbReference type="Proteomes" id="UP000620104"/>
    </source>
</evidence>
<dbReference type="GO" id="GO:0015205">
    <property type="term" value="F:nucleobase transmembrane transporter activity"/>
    <property type="evidence" value="ECO:0007669"/>
    <property type="project" value="TreeGrafter"/>
</dbReference>
<feature type="transmembrane region" description="Helical" evidence="6">
    <location>
        <begin position="481"/>
        <end position="500"/>
    </location>
</feature>
<feature type="transmembrane region" description="Helical" evidence="6">
    <location>
        <begin position="326"/>
        <end position="350"/>
    </location>
</feature>
<evidence type="ECO:0000256" key="3">
    <source>
        <dbReference type="ARBA" id="ARBA00022692"/>
    </source>
</evidence>
<keyword evidence="8" id="KW-1185">Reference proteome</keyword>
<comment type="similarity">
    <text evidence="2">Belongs to the purine-cytosine permease (2.A.39) family.</text>
</comment>
<evidence type="ECO:0000256" key="4">
    <source>
        <dbReference type="ARBA" id="ARBA00022989"/>
    </source>
</evidence>
<dbReference type="PANTHER" id="PTHR30618:SF2">
    <property type="entry name" value="ALLANTOIN PERMEASE-RELATED"/>
    <property type="match status" value="1"/>
</dbReference>
<feature type="transmembrane region" description="Helical" evidence="6">
    <location>
        <begin position="47"/>
        <end position="68"/>
    </location>
</feature>